<dbReference type="EMBL" id="CP056068">
    <property type="protein sequence ID" value="UKJ90231.1"/>
    <property type="molecule type" value="Genomic_DNA"/>
</dbReference>
<proteinExistence type="predicted"/>
<evidence type="ECO:0000313" key="2">
    <source>
        <dbReference type="Proteomes" id="UP000244803"/>
    </source>
</evidence>
<dbReference type="Gene3D" id="2.40.50.100">
    <property type="match status" value="1"/>
</dbReference>
<dbReference type="Pfam" id="PF01597">
    <property type="entry name" value="GCV_H"/>
    <property type="match status" value="1"/>
</dbReference>
<dbReference type="InterPro" id="IPR033753">
    <property type="entry name" value="GCV_H/Fam206"/>
</dbReference>
<name>A0A976M9K6_THEOR</name>
<dbReference type="InterPro" id="IPR011053">
    <property type="entry name" value="Single_hybrid_motif"/>
</dbReference>
<evidence type="ECO:0000313" key="1">
    <source>
        <dbReference type="EMBL" id="UKJ90231.1"/>
    </source>
</evidence>
<reference evidence="1" key="1">
    <citation type="submission" date="2022-07" db="EMBL/GenBank/DDBJ databases">
        <title>Evaluation of T. orientalis genome assembly methods using nanopore sequencing and analysis of variation between genomes.</title>
        <authorList>
            <person name="Yam J."/>
            <person name="Micallef M.L."/>
            <person name="Liu M."/>
            <person name="Djordjevic S.P."/>
            <person name="Bogema D.R."/>
            <person name="Jenkins C."/>
        </authorList>
    </citation>
    <scope>NUCLEOTIDE SEQUENCE</scope>
    <source>
        <strain evidence="1">Fish Creek</strain>
    </source>
</reference>
<dbReference type="OrthoDB" id="361866at2759"/>
<dbReference type="AlphaFoldDB" id="A0A976M9K6"/>
<accession>A0A976M9K6</accession>
<gene>
    <name evidence="1" type="ORF">MACJ_001162</name>
</gene>
<dbReference type="Proteomes" id="UP000244803">
    <property type="component" value="Chromosome 2"/>
</dbReference>
<organism evidence="1 2">
    <name type="scientific">Theileria orientalis</name>
    <dbReference type="NCBI Taxonomy" id="68886"/>
    <lineage>
        <taxon>Eukaryota</taxon>
        <taxon>Sar</taxon>
        <taxon>Alveolata</taxon>
        <taxon>Apicomplexa</taxon>
        <taxon>Aconoidasida</taxon>
        <taxon>Piroplasmida</taxon>
        <taxon>Theileriidae</taxon>
        <taxon>Theileria</taxon>
    </lineage>
</organism>
<dbReference type="SUPFAM" id="SSF51230">
    <property type="entry name" value="Single hybrid motif"/>
    <property type="match status" value="1"/>
</dbReference>
<protein>
    <submittedName>
        <fullName evidence="1">Uncharacterized protein</fullName>
    </submittedName>
</protein>
<sequence>MDYISKIRNITRLTSIVVQNQARIIKSESIAIESKIHVNYPENKWKRYSEFGNKRYYSTSNNHRKLEDDYYIKDTESNYRLLGVTKNKFKEFKEIVYINFTEERELKRGDYLFSVEDSKTLYDFYSPLDCTIEEVNPKFANQTTEEALKDLIDNPEDNNNYLVKLKK</sequence>